<dbReference type="HAMAP" id="MF_01845">
    <property type="entry name" value="UPF0597"/>
    <property type="match status" value="1"/>
</dbReference>
<evidence type="ECO:0000313" key="3">
    <source>
        <dbReference type="EMBL" id="VYU31082.1"/>
    </source>
</evidence>
<comment type="similarity">
    <text evidence="1">Belongs to the UPF0597 family.</text>
</comment>
<accession>A0A6N3DS07</accession>
<evidence type="ECO:0000256" key="1">
    <source>
        <dbReference type="HAMAP-Rule" id="MF_01845"/>
    </source>
</evidence>
<dbReference type="PANTHER" id="PTHR30501">
    <property type="entry name" value="UPF0597 PROTEIN YHAM"/>
    <property type="match status" value="1"/>
</dbReference>
<organism evidence="3">
    <name type="scientific">Veillonella ratti</name>
    <dbReference type="NCBI Taxonomy" id="103892"/>
    <lineage>
        <taxon>Bacteria</taxon>
        <taxon>Bacillati</taxon>
        <taxon>Bacillota</taxon>
        <taxon>Negativicutes</taxon>
        <taxon>Veillonellales</taxon>
        <taxon>Veillonellaceae</taxon>
        <taxon>Veillonella</taxon>
    </lineage>
</organism>
<gene>
    <name evidence="3" type="ORF">VRLFYP33_00170</name>
</gene>
<dbReference type="EMBL" id="CACRUX010000061">
    <property type="protein sequence ID" value="VYU31082.1"/>
    <property type="molecule type" value="Genomic_DNA"/>
</dbReference>
<dbReference type="RefSeq" id="WP_156705283.1">
    <property type="nucleotide sequence ID" value="NZ_CACRUX010000061.1"/>
</dbReference>
<dbReference type="PANTHER" id="PTHR30501:SF2">
    <property type="entry name" value="UPF0597 PROTEIN YHAM"/>
    <property type="match status" value="1"/>
</dbReference>
<protein>
    <recommendedName>
        <fullName evidence="1">UPF0597 protein VRLFYP33_00170</fullName>
    </recommendedName>
</protein>
<sequence length="413" mass="44677">MKDLYCMLEREVLPAFGCTEPIALAFAAAKAVEVLGEFPSSLHADCSGNIIKNAKSVTIPNAQGRTGFYYSLILGAIVGDASKELEVLEGLTSDDVKRADELFESNFCTVSLAEGVANLYIAVTAKTADHEVKVTVQQKHTNITHIEKDGEVIFDMPLEQILAEEVQMTFDDCYEFAEEADFKRLKELLHRQFEYNMAIAEEGMKNSYGSNIGKLIIEDSASIADKARAYAAAGSDARMGGCSMPVMINCGSGNQGITLAVPIHVYAEEYDVPEERRYRALALANVLALYIKHDIGRLSAYCGVVSAASATAAGIAYLTDEPKEVVWETLSNALVGTFGVVCDGAKASCAMKIGMSLGNALLSYRQAKSNNSFKNGDGIVKANIDETVHTVGRIARDGMRETDIVILESMIEK</sequence>
<dbReference type="InterPro" id="IPR005130">
    <property type="entry name" value="Ser_deHydtase-like_asu"/>
</dbReference>
<dbReference type="GO" id="GO:0019450">
    <property type="term" value="P:L-cysteine catabolic process to pyruvate"/>
    <property type="evidence" value="ECO:0007669"/>
    <property type="project" value="TreeGrafter"/>
</dbReference>
<reference evidence="3" key="1">
    <citation type="submission" date="2019-11" db="EMBL/GenBank/DDBJ databases">
        <authorList>
            <person name="Feng L."/>
        </authorList>
    </citation>
    <scope>NUCLEOTIDE SEQUENCE</scope>
    <source>
        <strain evidence="3">VrattiLFYP33</strain>
    </source>
</reference>
<name>A0A6N3DS07_9FIRM</name>
<dbReference type="Pfam" id="PF03313">
    <property type="entry name" value="SDH_alpha"/>
    <property type="match status" value="1"/>
</dbReference>
<dbReference type="GO" id="GO:0080146">
    <property type="term" value="F:L-cysteine desulfhydrase activity"/>
    <property type="evidence" value="ECO:0007669"/>
    <property type="project" value="TreeGrafter"/>
</dbReference>
<dbReference type="PIRSF" id="PIRSF006054">
    <property type="entry name" value="UCP006054"/>
    <property type="match status" value="1"/>
</dbReference>
<feature type="domain" description="Serine dehydratase-like alpha subunit" evidence="2">
    <location>
        <begin position="83"/>
        <end position="407"/>
    </location>
</feature>
<dbReference type="AlphaFoldDB" id="A0A6N3DS07"/>
<dbReference type="InterPro" id="IPR021144">
    <property type="entry name" value="UPF0597"/>
</dbReference>
<evidence type="ECO:0000259" key="2">
    <source>
        <dbReference type="Pfam" id="PF03313"/>
    </source>
</evidence>
<proteinExistence type="inferred from homology"/>